<dbReference type="InterPro" id="IPR005119">
    <property type="entry name" value="LysR_subst-bd"/>
</dbReference>
<feature type="region of interest" description="Disordered" evidence="5">
    <location>
        <begin position="301"/>
        <end position="320"/>
    </location>
</feature>
<dbReference type="Proteomes" id="UP001056201">
    <property type="component" value="Chromosome 1"/>
</dbReference>
<evidence type="ECO:0000313" key="8">
    <source>
        <dbReference type="Proteomes" id="UP001056201"/>
    </source>
</evidence>
<name>A0ABY4SAY3_AQUTE</name>
<keyword evidence="3" id="KW-0238">DNA-binding</keyword>
<organism evidence="7 8">
    <name type="scientific">Aquincola tertiaricarbonis</name>
    <dbReference type="NCBI Taxonomy" id="391953"/>
    <lineage>
        <taxon>Bacteria</taxon>
        <taxon>Pseudomonadati</taxon>
        <taxon>Pseudomonadota</taxon>
        <taxon>Betaproteobacteria</taxon>
        <taxon>Burkholderiales</taxon>
        <taxon>Sphaerotilaceae</taxon>
        <taxon>Aquincola</taxon>
    </lineage>
</organism>
<dbReference type="InterPro" id="IPR036388">
    <property type="entry name" value="WH-like_DNA-bd_sf"/>
</dbReference>
<dbReference type="PANTHER" id="PTHR30419:SF8">
    <property type="entry name" value="NITROGEN ASSIMILATION TRANSCRIPTIONAL ACTIVATOR-RELATED"/>
    <property type="match status" value="1"/>
</dbReference>
<evidence type="ECO:0000256" key="1">
    <source>
        <dbReference type="ARBA" id="ARBA00009437"/>
    </source>
</evidence>
<dbReference type="PROSITE" id="PS50931">
    <property type="entry name" value="HTH_LYSR"/>
    <property type="match status" value="1"/>
</dbReference>
<dbReference type="Gene3D" id="1.10.10.10">
    <property type="entry name" value="Winged helix-like DNA-binding domain superfamily/Winged helix DNA-binding domain"/>
    <property type="match status" value="1"/>
</dbReference>
<reference evidence="7" key="1">
    <citation type="submission" date="2022-05" db="EMBL/GenBank/DDBJ databases">
        <title>An RpoN-dependent PEP-CTERM gene is involved in floc formation of an Aquincola tertiaricarbonis strain.</title>
        <authorList>
            <person name="Qiu D."/>
            <person name="Xia M."/>
        </authorList>
    </citation>
    <scope>NUCLEOTIDE SEQUENCE</scope>
    <source>
        <strain evidence="7">RN12</strain>
    </source>
</reference>
<dbReference type="SUPFAM" id="SSF53850">
    <property type="entry name" value="Periplasmic binding protein-like II"/>
    <property type="match status" value="1"/>
</dbReference>
<dbReference type="InterPro" id="IPR050950">
    <property type="entry name" value="HTH-type_LysR_regulators"/>
</dbReference>
<proteinExistence type="inferred from homology"/>
<evidence type="ECO:0000256" key="3">
    <source>
        <dbReference type="ARBA" id="ARBA00023125"/>
    </source>
</evidence>
<comment type="similarity">
    <text evidence="1">Belongs to the LysR transcriptional regulatory family.</text>
</comment>
<evidence type="ECO:0000256" key="5">
    <source>
        <dbReference type="SAM" id="MobiDB-lite"/>
    </source>
</evidence>
<dbReference type="SUPFAM" id="SSF46785">
    <property type="entry name" value="Winged helix' DNA-binding domain"/>
    <property type="match status" value="1"/>
</dbReference>
<dbReference type="PANTHER" id="PTHR30419">
    <property type="entry name" value="HTH-TYPE TRANSCRIPTIONAL REGULATOR YBHD"/>
    <property type="match status" value="1"/>
</dbReference>
<evidence type="ECO:0000313" key="7">
    <source>
        <dbReference type="EMBL" id="URI08384.1"/>
    </source>
</evidence>
<dbReference type="InterPro" id="IPR000847">
    <property type="entry name" value="LysR_HTH_N"/>
</dbReference>
<feature type="compositionally biased region" description="Low complexity" evidence="5">
    <location>
        <begin position="311"/>
        <end position="320"/>
    </location>
</feature>
<evidence type="ECO:0000256" key="2">
    <source>
        <dbReference type="ARBA" id="ARBA00023015"/>
    </source>
</evidence>
<protein>
    <submittedName>
        <fullName evidence="7">LysR family transcriptional regulator</fullName>
    </submittedName>
</protein>
<sequence>MGMNFDLNDLLAFRAVAELNNFRRAAEAVHISQPAFSRRIDKLEEALGVRLLDRTTRRVSLTAVGRDFARKVQQILDDLDSTLLGIRGVATTRMGEVTIACVPSTVYYYLSRVIQRYREAYPKVRVRVLDASANDVLGSVSRGEADFGLNFIGGNEPDIEFTPLVEERFVAACRRDHPLARKRRVTWPELAEHDFIAVSQRSGNRLLMDQALARMPGRPQALYEAQHVTTLLGLVEAGLGVAAVPSMAMPGKDHPLLVSIPLEEPVVTRHVGLIRRRGRSLSPAAQQMFDFFTELEDAQAAKRSRRKKAPGKAAAEKIQA</sequence>
<dbReference type="Pfam" id="PF00126">
    <property type="entry name" value="HTH_1"/>
    <property type="match status" value="1"/>
</dbReference>
<dbReference type="Gene3D" id="3.40.190.290">
    <property type="match status" value="1"/>
</dbReference>
<evidence type="ECO:0000259" key="6">
    <source>
        <dbReference type="PROSITE" id="PS50931"/>
    </source>
</evidence>
<dbReference type="PRINTS" id="PR00039">
    <property type="entry name" value="HTHLYSR"/>
</dbReference>
<dbReference type="Pfam" id="PF03466">
    <property type="entry name" value="LysR_substrate"/>
    <property type="match status" value="1"/>
</dbReference>
<keyword evidence="2" id="KW-0805">Transcription regulation</keyword>
<dbReference type="EMBL" id="CP097635">
    <property type="protein sequence ID" value="URI08384.1"/>
    <property type="molecule type" value="Genomic_DNA"/>
</dbReference>
<keyword evidence="4" id="KW-0804">Transcription</keyword>
<evidence type="ECO:0000256" key="4">
    <source>
        <dbReference type="ARBA" id="ARBA00023163"/>
    </source>
</evidence>
<dbReference type="InterPro" id="IPR036390">
    <property type="entry name" value="WH_DNA-bd_sf"/>
</dbReference>
<feature type="domain" description="HTH lysR-type" evidence="6">
    <location>
        <begin position="5"/>
        <end position="62"/>
    </location>
</feature>
<dbReference type="CDD" id="cd08440">
    <property type="entry name" value="PBP2_LTTR_like_4"/>
    <property type="match status" value="1"/>
</dbReference>
<accession>A0ABY4SAY3</accession>
<dbReference type="RefSeq" id="WP_250196607.1">
    <property type="nucleotide sequence ID" value="NZ_CP097635.1"/>
</dbReference>
<keyword evidence="8" id="KW-1185">Reference proteome</keyword>
<gene>
    <name evidence="7" type="ORF">MW290_06495</name>
</gene>